<dbReference type="InterPro" id="IPR005064">
    <property type="entry name" value="BUG"/>
</dbReference>
<feature type="compositionally biased region" description="Basic residues" evidence="2">
    <location>
        <begin position="9"/>
        <end position="18"/>
    </location>
</feature>
<proteinExistence type="inferred from homology"/>
<keyword evidence="4" id="KW-1185">Reference proteome</keyword>
<accession>A0ABP8HKY3</accession>
<comment type="caution">
    <text evidence="3">The sequence shown here is derived from an EMBL/GenBank/DDBJ whole genome shotgun (WGS) entry which is preliminary data.</text>
</comment>
<name>A0ABP8HKY3_9BURK</name>
<dbReference type="CDD" id="cd07012">
    <property type="entry name" value="PBP2_Bug_TTT"/>
    <property type="match status" value="1"/>
</dbReference>
<gene>
    <name evidence="3" type="ORF">GCM10023165_20700</name>
</gene>
<dbReference type="PANTHER" id="PTHR42928:SF5">
    <property type="entry name" value="BLR1237 PROTEIN"/>
    <property type="match status" value="1"/>
</dbReference>
<evidence type="ECO:0000256" key="1">
    <source>
        <dbReference type="ARBA" id="ARBA00006987"/>
    </source>
</evidence>
<evidence type="ECO:0000313" key="3">
    <source>
        <dbReference type="EMBL" id="GAA4340597.1"/>
    </source>
</evidence>
<feature type="compositionally biased region" description="Low complexity" evidence="2">
    <location>
        <begin position="52"/>
        <end position="66"/>
    </location>
</feature>
<organism evidence="3 4">
    <name type="scientific">Variovorax defluvii</name>
    <dbReference type="NCBI Taxonomy" id="913761"/>
    <lineage>
        <taxon>Bacteria</taxon>
        <taxon>Pseudomonadati</taxon>
        <taxon>Pseudomonadota</taxon>
        <taxon>Betaproteobacteria</taxon>
        <taxon>Burkholderiales</taxon>
        <taxon>Comamonadaceae</taxon>
        <taxon>Variovorax</taxon>
    </lineage>
</organism>
<reference evidence="4" key="1">
    <citation type="journal article" date="2019" name="Int. J. Syst. Evol. Microbiol.">
        <title>The Global Catalogue of Microorganisms (GCM) 10K type strain sequencing project: providing services to taxonomists for standard genome sequencing and annotation.</title>
        <authorList>
            <consortium name="The Broad Institute Genomics Platform"/>
            <consortium name="The Broad Institute Genome Sequencing Center for Infectious Disease"/>
            <person name="Wu L."/>
            <person name="Ma J."/>
        </authorList>
    </citation>
    <scope>NUCLEOTIDE SEQUENCE [LARGE SCALE GENOMIC DNA]</scope>
    <source>
        <strain evidence="4">JCM 17804</strain>
    </source>
</reference>
<sequence length="401" mass="42101">MTALGGAKVQRRPGRHARVSPDIPGVDKSANATNTKQTLRMLEQMKRPDRPGPLSNNAGSSSSAAPQKGFDMSHPLSRRSAIQNIGIGLASVAAPTIWSGNSVAQDAYPGGKVVTLISPFGSSVDMFGRMVTEQLSKRLGGTFIVEQKLGAGGTIGTAYVSRQKPDGHTLAIVGSSSVSIAPHIYKNLPYRAQDLTYLAALMFGQSVLLVAPEKIKSLRELLELSKKRSLNFGSPGVGSGMHLGVERFTAAAGIANAVHVPFKSTEALTVALIAGDIDYYISVTSVSAALVKSGRLAALAVTGDSRSPDLPNVPTFTEIGLKDMDLPIFYGLVGPPGMPEEITARLVSTLQAIGEAPDFRAAVTRTGNVPAVMLGNAFKDFVLADMARQGALIKKLGIEPQ</sequence>
<dbReference type="Proteomes" id="UP001500975">
    <property type="component" value="Unassembled WGS sequence"/>
</dbReference>
<dbReference type="Pfam" id="PF03401">
    <property type="entry name" value="TctC"/>
    <property type="match status" value="1"/>
</dbReference>
<protein>
    <submittedName>
        <fullName evidence="3">Tripartite tricarboxylate transporter substrate binding protein</fullName>
    </submittedName>
</protein>
<feature type="region of interest" description="Disordered" evidence="2">
    <location>
        <begin position="1"/>
        <end position="74"/>
    </location>
</feature>
<dbReference type="SUPFAM" id="SSF53850">
    <property type="entry name" value="Periplasmic binding protein-like II"/>
    <property type="match status" value="1"/>
</dbReference>
<dbReference type="Gene3D" id="3.40.190.150">
    <property type="entry name" value="Bordetella uptake gene, domain 1"/>
    <property type="match status" value="1"/>
</dbReference>
<evidence type="ECO:0000313" key="4">
    <source>
        <dbReference type="Proteomes" id="UP001500975"/>
    </source>
</evidence>
<dbReference type="Gene3D" id="3.40.190.10">
    <property type="entry name" value="Periplasmic binding protein-like II"/>
    <property type="match status" value="1"/>
</dbReference>
<dbReference type="InterPro" id="IPR042100">
    <property type="entry name" value="Bug_dom1"/>
</dbReference>
<comment type="similarity">
    <text evidence="1">Belongs to the UPF0065 (bug) family.</text>
</comment>
<evidence type="ECO:0000256" key="2">
    <source>
        <dbReference type="SAM" id="MobiDB-lite"/>
    </source>
</evidence>
<dbReference type="EMBL" id="BAABGJ010000017">
    <property type="protein sequence ID" value="GAA4340597.1"/>
    <property type="molecule type" value="Genomic_DNA"/>
</dbReference>
<dbReference type="PANTHER" id="PTHR42928">
    <property type="entry name" value="TRICARBOXYLATE-BINDING PROTEIN"/>
    <property type="match status" value="1"/>
</dbReference>